<dbReference type="EMBL" id="CAADHB010000150">
    <property type="protein sequence ID" value="VFK80744.1"/>
    <property type="molecule type" value="Genomic_DNA"/>
</dbReference>
<organism evidence="4">
    <name type="scientific">Candidatus Kentrum sp. SD</name>
    <dbReference type="NCBI Taxonomy" id="2126332"/>
    <lineage>
        <taxon>Bacteria</taxon>
        <taxon>Pseudomonadati</taxon>
        <taxon>Pseudomonadota</taxon>
        <taxon>Gammaproteobacteria</taxon>
        <taxon>Candidatus Kentrum</taxon>
    </lineage>
</organism>
<dbReference type="AlphaFoldDB" id="A0A450Z5R4"/>
<protein>
    <submittedName>
        <fullName evidence="4">Uncharacterized protein</fullName>
    </submittedName>
</protein>
<feature type="compositionally biased region" description="Basic and acidic residues" evidence="1">
    <location>
        <begin position="1"/>
        <end position="22"/>
    </location>
</feature>
<evidence type="ECO:0000313" key="4">
    <source>
        <dbReference type="EMBL" id="VFK49137.1"/>
    </source>
</evidence>
<evidence type="ECO:0000256" key="2">
    <source>
        <dbReference type="SAM" id="Phobius"/>
    </source>
</evidence>
<dbReference type="EMBL" id="CAADFR010000110">
    <property type="protein sequence ID" value="VFK41963.1"/>
    <property type="molecule type" value="Genomic_DNA"/>
</dbReference>
<sequence>MPAKRLSDHYRHPKDGLKDGHTHRAQWRARNMAIVTAIAITLALISIFP</sequence>
<evidence type="ECO:0000313" key="3">
    <source>
        <dbReference type="EMBL" id="VFK41963.1"/>
    </source>
</evidence>
<feature type="region of interest" description="Disordered" evidence="1">
    <location>
        <begin position="1"/>
        <end position="23"/>
    </location>
</feature>
<keyword evidence="2" id="KW-0812">Transmembrane</keyword>
<keyword evidence="2" id="KW-0472">Membrane</keyword>
<evidence type="ECO:0000313" key="5">
    <source>
        <dbReference type="EMBL" id="VFK80744.1"/>
    </source>
</evidence>
<name>A0A450Z5R4_9GAMM</name>
<evidence type="ECO:0000256" key="1">
    <source>
        <dbReference type="SAM" id="MobiDB-lite"/>
    </source>
</evidence>
<gene>
    <name evidence="5" type="ORF">BECKSD772D_GA0070982_11502</name>
    <name evidence="4" type="ORF">BECKSD772E_GA0070983_11602</name>
    <name evidence="3" type="ORF">BECKSD772F_GA0070984_11105</name>
</gene>
<reference evidence="4" key="1">
    <citation type="submission" date="2019-02" db="EMBL/GenBank/DDBJ databases">
        <authorList>
            <person name="Gruber-Vodicka R. H."/>
            <person name="Seah K. B. B."/>
        </authorList>
    </citation>
    <scope>NUCLEOTIDE SEQUENCE</scope>
    <source>
        <strain evidence="5">BECK_S127</strain>
        <strain evidence="4">BECK_S1320</strain>
        <strain evidence="3">BECK_S1321</strain>
    </source>
</reference>
<proteinExistence type="predicted"/>
<accession>A0A450Z5R4</accession>
<feature type="transmembrane region" description="Helical" evidence="2">
    <location>
        <begin position="31"/>
        <end position="48"/>
    </location>
</feature>
<dbReference type="EMBL" id="CAADFU010000160">
    <property type="protein sequence ID" value="VFK49137.1"/>
    <property type="molecule type" value="Genomic_DNA"/>
</dbReference>
<keyword evidence="2" id="KW-1133">Transmembrane helix</keyword>